<evidence type="ECO:0000313" key="1">
    <source>
        <dbReference type="EMBL" id="JAD60724.1"/>
    </source>
</evidence>
<organism evidence="1">
    <name type="scientific">Arundo donax</name>
    <name type="common">Giant reed</name>
    <name type="synonym">Donax arundinaceus</name>
    <dbReference type="NCBI Taxonomy" id="35708"/>
    <lineage>
        <taxon>Eukaryota</taxon>
        <taxon>Viridiplantae</taxon>
        <taxon>Streptophyta</taxon>
        <taxon>Embryophyta</taxon>
        <taxon>Tracheophyta</taxon>
        <taxon>Spermatophyta</taxon>
        <taxon>Magnoliopsida</taxon>
        <taxon>Liliopsida</taxon>
        <taxon>Poales</taxon>
        <taxon>Poaceae</taxon>
        <taxon>PACMAD clade</taxon>
        <taxon>Arundinoideae</taxon>
        <taxon>Arundineae</taxon>
        <taxon>Arundo</taxon>
    </lineage>
</organism>
<dbReference type="AlphaFoldDB" id="A0A0A9B9T7"/>
<accession>A0A0A9B9T7</accession>
<proteinExistence type="predicted"/>
<reference evidence="1" key="2">
    <citation type="journal article" date="2015" name="Data Brief">
        <title>Shoot transcriptome of the giant reed, Arundo donax.</title>
        <authorList>
            <person name="Barrero R.A."/>
            <person name="Guerrero F.D."/>
            <person name="Moolhuijzen P."/>
            <person name="Goolsby J.A."/>
            <person name="Tidwell J."/>
            <person name="Bellgard S.E."/>
            <person name="Bellgard M.I."/>
        </authorList>
    </citation>
    <scope>NUCLEOTIDE SEQUENCE</scope>
    <source>
        <tissue evidence="1">Shoot tissue taken approximately 20 cm above the soil surface</tissue>
    </source>
</reference>
<reference evidence="1" key="1">
    <citation type="submission" date="2014-09" db="EMBL/GenBank/DDBJ databases">
        <authorList>
            <person name="Magalhaes I.L.F."/>
            <person name="Oliveira U."/>
            <person name="Santos F.R."/>
            <person name="Vidigal T.H.D.A."/>
            <person name="Brescovit A.D."/>
            <person name="Santos A.J."/>
        </authorList>
    </citation>
    <scope>NUCLEOTIDE SEQUENCE</scope>
    <source>
        <tissue evidence="1">Shoot tissue taken approximately 20 cm above the soil surface</tissue>
    </source>
</reference>
<name>A0A0A9B9T7_ARUDO</name>
<sequence length="42" mass="4777">MIVTKFLGRQVRGTQCATCKRFHNMGTRLFRTPGMGTTFLGR</sequence>
<protein>
    <submittedName>
        <fullName evidence="1">Uncharacterized protein</fullName>
    </submittedName>
</protein>
<dbReference type="EMBL" id="GBRH01237171">
    <property type="protein sequence ID" value="JAD60724.1"/>
    <property type="molecule type" value="Transcribed_RNA"/>
</dbReference>